<dbReference type="PANTHER" id="PTHR14710">
    <property type="entry name" value="GEM-ASSOCIATED PROTEIN 6"/>
    <property type="match status" value="1"/>
</dbReference>
<dbReference type="InterPro" id="IPR047574">
    <property type="entry name" value="AD"/>
</dbReference>
<keyword evidence="3" id="KW-1185">Reference proteome</keyword>
<gene>
    <name evidence="2" type="ORF">RUM44_012091</name>
</gene>
<dbReference type="EMBL" id="JAWJWF010000001">
    <property type="protein sequence ID" value="KAK6640398.1"/>
    <property type="molecule type" value="Genomic_DNA"/>
</dbReference>
<name>A0ABR1BAA6_POLSC</name>
<sequence>MGDQEPVHEIFLTDPTEQLKYIDKNVRLVLVTGDILTGTVYTIDPVSQSIVLTVGNNETSKPTVTVVMKHAIQSMEFALDGKPNLNVILEEILTTGETSTSTKCLKAEVKRWLEKNMVPVIEQADILKIDNLEIHPPYGPDQCFSGNPIVLLRVQGLLRQMPMTNNKE</sequence>
<dbReference type="Proteomes" id="UP001359485">
    <property type="component" value="Unassembled WGS sequence"/>
</dbReference>
<dbReference type="InterPro" id="IPR009422">
    <property type="entry name" value="Gemin6"/>
</dbReference>
<dbReference type="PROSITE" id="PS52001">
    <property type="entry name" value="AD"/>
    <property type="match status" value="1"/>
</dbReference>
<dbReference type="Gene3D" id="2.30.30.100">
    <property type="match status" value="1"/>
</dbReference>
<proteinExistence type="predicted"/>
<organism evidence="2 3">
    <name type="scientific">Polyplax serrata</name>
    <name type="common">Common mouse louse</name>
    <dbReference type="NCBI Taxonomy" id="468196"/>
    <lineage>
        <taxon>Eukaryota</taxon>
        <taxon>Metazoa</taxon>
        <taxon>Ecdysozoa</taxon>
        <taxon>Arthropoda</taxon>
        <taxon>Hexapoda</taxon>
        <taxon>Insecta</taxon>
        <taxon>Pterygota</taxon>
        <taxon>Neoptera</taxon>
        <taxon>Paraneoptera</taxon>
        <taxon>Psocodea</taxon>
        <taxon>Troctomorpha</taxon>
        <taxon>Phthiraptera</taxon>
        <taxon>Anoplura</taxon>
        <taxon>Polyplacidae</taxon>
        <taxon>Polyplax</taxon>
    </lineage>
</organism>
<dbReference type="Pfam" id="PF06372">
    <property type="entry name" value="Gemin6"/>
    <property type="match status" value="1"/>
</dbReference>
<dbReference type="PANTHER" id="PTHR14710:SF2">
    <property type="entry name" value="GEM-ASSOCIATED PROTEIN 6"/>
    <property type="match status" value="1"/>
</dbReference>
<dbReference type="Pfam" id="PF20417">
    <property type="entry name" value="Gemin6_C"/>
    <property type="match status" value="1"/>
</dbReference>
<dbReference type="InterPro" id="IPR046857">
    <property type="entry name" value="Gemin6_Sm-like_dom"/>
</dbReference>
<dbReference type="InterPro" id="IPR046856">
    <property type="entry name" value="Gemin6_C"/>
</dbReference>
<evidence type="ECO:0000313" key="3">
    <source>
        <dbReference type="Proteomes" id="UP001359485"/>
    </source>
</evidence>
<evidence type="ECO:0000313" key="2">
    <source>
        <dbReference type="EMBL" id="KAK6640398.1"/>
    </source>
</evidence>
<accession>A0ABR1BAA6</accession>
<comment type="caution">
    <text evidence="2">The sequence shown here is derived from an EMBL/GenBank/DDBJ whole genome shotgun (WGS) entry which is preliminary data.</text>
</comment>
<evidence type="ECO:0000259" key="1">
    <source>
        <dbReference type="PROSITE" id="PS52001"/>
    </source>
</evidence>
<feature type="domain" description="AD" evidence="1">
    <location>
        <begin position="83"/>
        <end position="166"/>
    </location>
</feature>
<reference evidence="2 3" key="1">
    <citation type="submission" date="2023-09" db="EMBL/GenBank/DDBJ databases">
        <title>Genomes of two closely related lineages of the louse Polyplax serrata with different host specificities.</title>
        <authorList>
            <person name="Martinu J."/>
            <person name="Tarabai H."/>
            <person name="Stefka J."/>
            <person name="Hypsa V."/>
        </authorList>
    </citation>
    <scope>NUCLEOTIDE SEQUENCE [LARGE SCALE GENOMIC DNA]</scope>
    <source>
        <strain evidence="2">98ZLc_SE</strain>
    </source>
</reference>
<protein>
    <recommendedName>
        <fullName evidence="1">AD domain-containing protein</fullName>
    </recommendedName>
</protein>